<feature type="compositionally biased region" description="Low complexity" evidence="1">
    <location>
        <begin position="14"/>
        <end position="38"/>
    </location>
</feature>
<name>A0A059A0N2_EUCGR</name>
<dbReference type="InterPro" id="IPR043459">
    <property type="entry name" value="NFD6/NOXY2-like"/>
</dbReference>
<gene>
    <name evidence="2" type="ORF">EUGRSUZ_K01049</name>
</gene>
<dbReference type="STRING" id="71139.A0A059A0N2"/>
<dbReference type="PANTHER" id="PTHR33156">
    <property type="entry name" value="OS02G0230000 PROTEIN"/>
    <property type="match status" value="1"/>
</dbReference>
<proteinExistence type="predicted"/>
<organism evidence="2">
    <name type="scientific">Eucalyptus grandis</name>
    <name type="common">Flooded gum</name>
    <dbReference type="NCBI Taxonomy" id="71139"/>
    <lineage>
        <taxon>Eukaryota</taxon>
        <taxon>Viridiplantae</taxon>
        <taxon>Streptophyta</taxon>
        <taxon>Embryophyta</taxon>
        <taxon>Tracheophyta</taxon>
        <taxon>Spermatophyta</taxon>
        <taxon>Magnoliopsida</taxon>
        <taxon>eudicotyledons</taxon>
        <taxon>Gunneridae</taxon>
        <taxon>Pentapetalae</taxon>
        <taxon>rosids</taxon>
        <taxon>malvids</taxon>
        <taxon>Myrtales</taxon>
        <taxon>Myrtaceae</taxon>
        <taxon>Myrtoideae</taxon>
        <taxon>Eucalypteae</taxon>
        <taxon>Eucalyptus</taxon>
    </lineage>
</organism>
<reference evidence="2" key="1">
    <citation type="submission" date="2013-07" db="EMBL/GenBank/DDBJ databases">
        <title>The genome of Eucalyptus grandis.</title>
        <authorList>
            <person name="Schmutz J."/>
            <person name="Hayes R."/>
            <person name="Myburg A."/>
            <person name="Tuskan G."/>
            <person name="Grattapaglia D."/>
            <person name="Rokhsar D.S."/>
        </authorList>
    </citation>
    <scope>NUCLEOTIDE SEQUENCE</scope>
    <source>
        <tissue evidence="2">Leaf extractions</tissue>
    </source>
</reference>
<protein>
    <recommendedName>
        <fullName evidence="3">Protein NUCLEAR FUSION DEFECTIVE 6, chloroplastic/mitochondrial</fullName>
    </recommendedName>
</protein>
<dbReference type="OrthoDB" id="736963at2759"/>
<dbReference type="KEGG" id="egr:104424937"/>
<accession>A0A059A0N2</accession>
<evidence type="ECO:0000256" key="1">
    <source>
        <dbReference type="SAM" id="MobiDB-lite"/>
    </source>
</evidence>
<evidence type="ECO:0000313" key="2">
    <source>
        <dbReference type="EMBL" id="KCW47246.1"/>
    </source>
</evidence>
<feature type="region of interest" description="Disordered" evidence="1">
    <location>
        <begin position="14"/>
        <end position="42"/>
    </location>
</feature>
<dbReference type="Gramene" id="KCW47246">
    <property type="protein sequence ID" value="KCW47246"/>
    <property type="gene ID" value="EUGRSUZ_K01049"/>
</dbReference>
<dbReference type="EMBL" id="KK198763">
    <property type="protein sequence ID" value="KCW47246.1"/>
    <property type="molecule type" value="Genomic_DNA"/>
</dbReference>
<evidence type="ECO:0008006" key="3">
    <source>
        <dbReference type="Google" id="ProtNLM"/>
    </source>
</evidence>
<dbReference type="AlphaFoldDB" id="A0A059A0N2"/>
<dbReference type="InParanoid" id="A0A059A0N2"/>
<dbReference type="PANTHER" id="PTHR33156:SF48">
    <property type="entry name" value="PROTEIN NUCLEAR FUSION DEFECTIVE 6, MITOCHONDRIAL"/>
    <property type="match status" value="1"/>
</dbReference>
<dbReference type="OMA" id="SVETMFP"/>
<sequence length="95" mass="10114">MASVAARSIFRSASARSAASRVASGAAKPARSAPRAAATNRPLSHRIFRSPVEMSACAETMLPYHTATSSALMTSMLSITRRSYGWLPDGQTKTR</sequence>